<organism evidence="2 3">
    <name type="scientific">Micromonospora olivasterospora</name>
    <dbReference type="NCBI Taxonomy" id="1880"/>
    <lineage>
        <taxon>Bacteria</taxon>
        <taxon>Bacillati</taxon>
        <taxon>Actinomycetota</taxon>
        <taxon>Actinomycetes</taxon>
        <taxon>Micromonosporales</taxon>
        <taxon>Micromonosporaceae</taxon>
        <taxon>Micromonospora</taxon>
    </lineage>
</organism>
<feature type="domain" description="EAL" evidence="1">
    <location>
        <begin position="1"/>
        <end position="56"/>
    </location>
</feature>
<sequence>MNALGHTLGLTVTAEGIETASRARRMRAAGCDTGQGWYFGRPVPPGEITRRVAAQRR</sequence>
<dbReference type="PROSITE" id="PS50883">
    <property type="entry name" value="EAL"/>
    <property type="match status" value="1"/>
</dbReference>
<dbReference type="EMBL" id="VLKE01000001">
    <property type="protein sequence ID" value="TWH70790.1"/>
    <property type="molecule type" value="Genomic_DNA"/>
</dbReference>
<dbReference type="InterPro" id="IPR050706">
    <property type="entry name" value="Cyclic-di-GMP_PDE-like"/>
</dbReference>
<dbReference type="Pfam" id="PF00563">
    <property type="entry name" value="EAL"/>
    <property type="match status" value="1"/>
</dbReference>
<evidence type="ECO:0000313" key="2">
    <source>
        <dbReference type="EMBL" id="TWH70790.1"/>
    </source>
</evidence>
<dbReference type="Proteomes" id="UP000319825">
    <property type="component" value="Unassembled WGS sequence"/>
</dbReference>
<dbReference type="RefSeq" id="WP_211372728.1">
    <property type="nucleotide sequence ID" value="NZ_BAAATQ010000117.1"/>
</dbReference>
<dbReference type="AlphaFoldDB" id="A0A562IIM9"/>
<gene>
    <name evidence="2" type="ORF">JD77_05815</name>
</gene>
<dbReference type="PANTHER" id="PTHR33121:SF70">
    <property type="entry name" value="SIGNALING PROTEIN YKOW"/>
    <property type="match status" value="1"/>
</dbReference>
<accession>A0A562IIM9</accession>
<name>A0A562IIM9_MICOL</name>
<dbReference type="Gene3D" id="3.20.20.450">
    <property type="entry name" value="EAL domain"/>
    <property type="match status" value="1"/>
</dbReference>
<dbReference type="InterPro" id="IPR001633">
    <property type="entry name" value="EAL_dom"/>
</dbReference>
<keyword evidence="3" id="KW-1185">Reference proteome</keyword>
<dbReference type="GO" id="GO:0071111">
    <property type="term" value="F:cyclic-guanylate-specific phosphodiesterase activity"/>
    <property type="evidence" value="ECO:0007669"/>
    <property type="project" value="InterPro"/>
</dbReference>
<evidence type="ECO:0000313" key="3">
    <source>
        <dbReference type="Proteomes" id="UP000319825"/>
    </source>
</evidence>
<dbReference type="InterPro" id="IPR035919">
    <property type="entry name" value="EAL_sf"/>
</dbReference>
<evidence type="ECO:0000259" key="1">
    <source>
        <dbReference type="PROSITE" id="PS50883"/>
    </source>
</evidence>
<protein>
    <submittedName>
        <fullName evidence="2">EAL domain-containing protein</fullName>
    </submittedName>
</protein>
<reference evidence="2 3" key="1">
    <citation type="submission" date="2019-07" db="EMBL/GenBank/DDBJ databases">
        <title>R&amp;d 2014.</title>
        <authorList>
            <person name="Klenk H.-P."/>
        </authorList>
    </citation>
    <scope>NUCLEOTIDE SEQUENCE [LARGE SCALE GENOMIC DNA]</scope>
    <source>
        <strain evidence="2 3">DSM 43868</strain>
    </source>
</reference>
<proteinExistence type="predicted"/>
<dbReference type="PANTHER" id="PTHR33121">
    <property type="entry name" value="CYCLIC DI-GMP PHOSPHODIESTERASE PDEF"/>
    <property type="match status" value="1"/>
</dbReference>
<dbReference type="SUPFAM" id="SSF141868">
    <property type="entry name" value="EAL domain-like"/>
    <property type="match status" value="1"/>
</dbReference>
<comment type="caution">
    <text evidence="2">The sequence shown here is derived from an EMBL/GenBank/DDBJ whole genome shotgun (WGS) entry which is preliminary data.</text>
</comment>